<keyword evidence="2" id="KW-1185">Reference proteome</keyword>
<evidence type="ECO:0000313" key="1">
    <source>
        <dbReference type="EMBL" id="SMD45108.1"/>
    </source>
</evidence>
<gene>
    <name evidence="1" type="ORF">SAMN00777080_3750</name>
</gene>
<evidence type="ECO:0000313" key="2">
    <source>
        <dbReference type="Proteomes" id="UP000192333"/>
    </source>
</evidence>
<reference evidence="2" key="1">
    <citation type="submission" date="2017-04" db="EMBL/GenBank/DDBJ databases">
        <authorList>
            <person name="Varghese N."/>
            <person name="Submissions S."/>
        </authorList>
    </citation>
    <scope>NUCLEOTIDE SEQUENCE [LARGE SCALE GENOMIC DNA]</scope>
    <source>
        <strain evidence="2">DSM 16537</strain>
    </source>
</reference>
<proteinExistence type="predicted"/>
<dbReference type="AlphaFoldDB" id="A0A1W2H8V2"/>
<dbReference type="STRING" id="758820.SAMN00777080_3750"/>
<dbReference type="EMBL" id="LT838813">
    <property type="protein sequence ID" value="SMD45108.1"/>
    <property type="molecule type" value="Genomic_DNA"/>
</dbReference>
<accession>A0A1W2H8V2</accession>
<protein>
    <submittedName>
        <fullName evidence="1">Uncharacterized protein</fullName>
    </submittedName>
</protein>
<organism evidence="1 2">
    <name type="scientific">Aquiflexum balticum DSM 16537</name>
    <dbReference type="NCBI Taxonomy" id="758820"/>
    <lineage>
        <taxon>Bacteria</taxon>
        <taxon>Pseudomonadati</taxon>
        <taxon>Bacteroidota</taxon>
        <taxon>Cytophagia</taxon>
        <taxon>Cytophagales</taxon>
        <taxon>Cyclobacteriaceae</taxon>
        <taxon>Aquiflexum</taxon>
    </lineage>
</organism>
<dbReference type="Proteomes" id="UP000192333">
    <property type="component" value="Chromosome I"/>
</dbReference>
<sequence>MKRQESKPTPSIVEPIKIPALSVRIDFKLINKLITKNLSIFQSATVDKFLQSYNPKITNPVIYLFGKLSNISLTNSAF</sequence>
<name>A0A1W2H8V2_9BACT</name>